<keyword evidence="1" id="KW-0472">Membrane</keyword>
<evidence type="ECO:0000259" key="2">
    <source>
        <dbReference type="PROSITE" id="PS50076"/>
    </source>
</evidence>
<reference evidence="3 4" key="1">
    <citation type="submission" date="2021-02" db="EMBL/GenBank/DDBJ databases">
        <title>De Novo genome assembly of isolated myxobacteria.</title>
        <authorList>
            <person name="Stevens D.C."/>
        </authorList>
    </citation>
    <scope>NUCLEOTIDE SEQUENCE [LARGE SCALE GENOMIC DNA]</scope>
    <source>
        <strain evidence="3 4">SCHIC003</strain>
    </source>
</reference>
<gene>
    <name evidence="3" type="ORF">JY572_09190</name>
</gene>
<dbReference type="Gene3D" id="1.10.287.110">
    <property type="entry name" value="DnaJ domain"/>
    <property type="match status" value="1"/>
</dbReference>
<evidence type="ECO:0000256" key="1">
    <source>
        <dbReference type="SAM" id="Phobius"/>
    </source>
</evidence>
<dbReference type="InterPro" id="IPR036869">
    <property type="entry name" value="J_dom_sf"/>
</dbReference>
<dbReference type="Gene3D" id="1.10.3680.10">
    <property type="entry name" value="TerB-like"/>
    <property type="match status" value="1"/>
</dbReference>
<dbReference type="EMBL" id="CP071091">
    <property type="protein sequence ID" value="QSQ16198.1"/>
    <property type="molecule type" value="Genomic_DNA"/>
</dbReference>
<dbReference type="SUPFAM" id="SSF46565">
    <property type="entry name" value="Chaperone J-domain"/>
    <property type="match status" value="1"/>
</dbReference>
<dbReference type="PRINTS" id="PR00625">
    <property type="entry name" value="JDOMAIN"/>
</dbReference>
<keyword evidence="1" id="KW-1133">Transmembrane helix</keyword>
<accession>A0ABX7NCR0</accession>
<keyword evidence="1" id="KW-0812">Transmembrane</keyword>
<dbReference type="Pfam" id="PF05099">
    <property type="entry name" value="TerB"/>
    <property type="match status" value="1"/>
</dbReference>
<dbReference type="CDD" id="cd06257">
    <property type="entry name" value="DnaJ"/>
    <property type="match status" value="1"/>
</dbReference>
<evidence type="ECO:0000313" key="3">
    <source>
        <dbReference type="EMBL" id="QSQ16198.1"/>
    </source>
</evidence>
<evidence type="ECO:0000313" key="4">
    <source>
        <dbReference type="Proteomes" id="UP000663090"/>
    </source>
</evidence>
<sequence length="273" mass="29889">MGQGKVLGVMLGLMVGLLIGNPWAIILLGVVGGIAGYRFDEMHSLPSESPDALADFPPLEPSAFATRGGPRDAASVQEESDAHLTRSLCALFVEVARADGEVRREEVREIRRYFEEVLKYGPDSLEFVRGRLKDFISHPPNLDDAAAACQEALPALERRRLLEALFELSLVDGALQRSEREVLGRVGVALGLSDAEQRAVASIHLGDASMHYEVLGLTAAASDSDVKRAFRRLAAELHPDKHAHLSGEDADEAARQFQEVRDAYEEIRRLRGL</sequence>
<dbReference type="SUPFAM" id="SSF158682">
    <property type="entry name" value="TerB-like"/>
    <property type="match status" value="1"/>
</dbReference>
<dbReference type="InterPro" id="IPR050817">
    <property type="entry name" value="DjlA_DnaK_co-chaperone"/>
</dbReference>
<dbReference type="RefSeq" id="WP_206717864.1">
    <property type="nucleotide sequence ID" value="NZ_CP071091.1"/>
</dbReference>
<dbReference type="Proteomes" id="UP000663090">
    <property type="component" value="Chromosome"/>
</dbReference>
<protein>
    <submittedName>
        <fullName evidence="3">Molecular chaperone DjiA</fullName>
    </submittedName>
</protein>
<dbReference type="PROSITE" id="PS50076">
    <property type="entry name" value="DNAJ_2"/>
    <property type="match status" value="1"/>
</dbReference>
<feature type="domain" description="J" evidence="2">
    <location>
        <begin position="210"/>
        <end position="272"/>
    </location>
</feature>
<dbReference type="InterPro" id="IPR007791">
    <property type="entry name" value="DjlA_N"/>
</dbReference>
<dbReference type="PANTHER" id="PTHR24074">
    <property type="entry name" value="CO-CHAPERONE PROTEIN DJLA"/>
    <property type="match status" value="1"/>
</dbReference>
<dbReference type="InterPro" id="IPR029024">
    <property type="entry name" value="TerB-like"/>
</dbReference>
<proteinExistence type="predicted"/>
<dbReference type="Pfam" id="PF00226">
    <property type="entry name" value="DnaJ"/>
    <property type="match status" value="1"/>
</dbReference>
<organism evidence="3 4">
    <name type="scientific">Myxococcus landrumensis</name>
    <dbReference type="NCBI Taxonomy" id="2813577"/>
    <lineage>
        <taxon>Bacteria</taxon>
        <taxon>Pseudomonadati</taxon>
        <taxon>Myxococcota</taxon>
        <taxon>Myxococcia</taxon>
        <taxon>Myxococcales</taxon>
        <taxon>Cystobacterineae</taxon>
        <taxon>Myxococcaceae</taxon>
        <taxon>Myxococcus</taxon>
    </lineage>
</organism>
<feature type="transmembrane region" description="Helical" evidence="1">
    <location>
        <begin position="6"/>
        <end position="37"/>
    </location>
</feature>
<dbReference type="SMART" id="SM00271">
    <property type="entry name" value="DnaJ"/>
    <property type="match status" value="1"/>
</dbReference>
<dbReference type="InterPro" id="IPR001623">
    <property type="entry name" value="DnaJ_domain"/>
</dbReference>
<dbReference type="CDD" id="cd07177">
    <property type="entry name" value="terB_like"/>
    <property type="match status" value="1"/>
</dbReference>
<name>A0ABX7NCR0_9BACT</name>
<keyword evidence="4" id="KW-1185">Reference proteome</keyword>